<dbReference type="PANTHER" id="PTHR12276:SF45">
    <property type="entry name" value="CLATHRIN INTERACTOR 1"/>
    <property type="match status" value="1"/>
</dbReference>
<evidence type="ECO:0000313" key="8">
    <source>
        <dbReference type="EMBL" id="KAJ0964663.1"/>
    </source>
</evidence>
<keyword evidence="5" id="KW-0968">Cytoplasmic vesicle</keyword>
<name>A0A9D5C2A6_9LILI</name>
<dbReference type="GO" id="GO:0005886">
    <property type="term" value="C:plasma membrane"/>
    <property type="evidence" value="ECO:0007669"/>
    <property type="project" value="TreeGrafter"/>
</dbReference>
<feature type="compositionally biased region" description="Polar residues" evidence="6">
    <location>
        <begin position="481"/>
        <end position="501"/>
    </location>
</feature>
<feature type="domain" description="ENTH" evidence="7">
    <location>
        <begin position="70"/>
        <end position="202"/>
    </location>
</feature>
<keyword evidence="9" id="KW-1185">Reference proteome</keyword>
<accession>A0A9D5C2A6</accession>
<feature type="compositionally biased region" description="Basic and acidic residues" evidence="6">
    <location>
        <begin position="268"/>
        <end position="288"/>
    </location>
</feature>
<dbReference type="Gene3D" id="1.25.40.90">
    <property type="match status" value="1"/>
</dbReference>
<protein>
    <recommendedName>
        <fullName evidence="7">ENTH domain-containing protein</fullName>
    </recommendedName>
</protein>
<dbReference type="GO" id="GO:0005768">
    <property type="term" value="C:endosome"/>
    <property type="evidence" value="ECO:0007669"/>
    <property type="project" value="TreeGrafter"/>
</dbReference>
<dbReference type="InterPro" id="IPR008942">
    <property type="entry name" value="ENTH_VHS"/>
</dbReference>
<dbReference type="InterPro" id="IPR013809">
    <property type="entry name" value="ENTH"/>
</dbReference>
<feature type="compositionally biased region" description="Low complexity" evidence="6">
    <location>
        <begin position="309"/>
        <end position="326"/>
    </location>
</feature>
<comment type="caution">
    <text evidence="8">The sequence shown here is derived from an EMBL/GenBank/DDBJ whole genome shotgun (WGS) entry which is preliminary data.</text>
</comment>
<organism evidence="8 9">
    <name type="scientific">Dioscorea zingiberensis</name>
    <dbReference type="NCBI Taxonomy" id="325984"/>
    <lineage>
        <taxon>Eukaryota</taxon>
        <taxon>Viridiplantae</taxon>
        <taxon>Streptophyta</taxon>
        <taxon>Embryophyta</taxon>
        <taxon>Tracheophyta</taxon>
        <taxon>Spermatophyta</taxon>
        <taxon>Magnoliopsida</taxon>
        <taxon>Liliopsida</taxon>
        <taxon>Dioscoreales</taxon>
        <taxon>Dioscoreaceae</taxon>
        <taxon>Dioscorea</taxon>
    </lineage>
</organism>
<dbReference type="SUPFAM" id="SSF48464">
    <property type="entry name" value="ENTH/VHS domain"/>
    <property type="match status" value="1"/>
</dbReference>
<evidence type="ECO:0000256" key="5">
    <source>
        <dbReference type="ARBA" id="ARBA00023329"/>
    </source>
</evidence>
<proteinExistence type="inferred from homology"/>
<dbReference type="GO" id="GO:0005794">
    <property type="term" value="C:Golgi apparatus"/>
    <property type="evidence" value="ECO:0007669"/>
    <property type="project" value="UniProtKB-SubCell"/>
</dbReference>
<evidence type="ECO:0000256" key="2">
    <source>
        <dbReference type="ARBA" id="ARBA00004555"/>
    </source>
</evidence>
<dbReference type="GO" id="GO:0006897">
    <property type="term" value="P:endocytosis"/>
    <property type="evidence" value="ECO:0007669"/>
    <property type="project" value="TreeGrafter"/>
</dbReference>
<dbReference type="Proteomes" id="UP001085076">
    <property type="component" value="Miscellaneous, Linkage group lg08"/>
</dbReference>
<reference evidence="8" key="2">
    <citation type="journal article" date="2022" name="Hortic Res">
        <title>The genome of Dioscorea zingiberensis sheds light on the biosynthesis, origin and evolution of the medicinally important diosgenin saponins.</title>
        <authorList>
            <person name="Li Y."/>
            <person name="Tan C."/>
            <person name="Li Z."/>
            <person name="Guo J."/>
            <person name="Li S."/>
            <person name="Chen X."/>
            <person name="Wang C."/>
            <person name="Dai X."/>
            <person name="Yang H."/>
            <person name="Song W."/>
            <person name="Hou L."/>
            <person name="Xu J."/>
            <person name="Tong Z."/>
            <person name="Xu A."/>
            <person name="Yuan X."/>
            <person name="Wang W."/>
            <person name="Yang Q."/>
            <person name="Chen L."/>
            <person name="Sun Z."/>
            <person name="Wang K."/>
            <person name="Pan B."/>
            <person name="Chen J."/>
            <person name="Bao Y."/>
            <person name="Liu F."/>
            <person name="Qi X."/>
            <person name="Gang D.R."/>
            <person name="Wen J."/>
            <person name="Li J."/>
        </authorList>
    </citation>
    <scope>NUCLEOTIDE SEQUENCE</scope>
    <source>
        <strain evidence="8">Dzin_1.0</strain>
    </source>
</reference>
<evidence type="ECO:0000256" key="6">
    <source>
        <dbReference type="SAM" id="MobiDB-lite"/>
    </source>
</evidence>
<dbReference type="GO" id="GO:0030276">
    <property type="term" value="F:clathrin binding"/>
    <property type="evidence" value="ECO:0007669"/>
    <property type="project" value="TreeGrafter"/>
</dbReference>
<comment type="similarity">
    <text evidence="3">Belongs to the epsin family.</text>
</comment>
<dbReference type="PROSITE" id="PS50942">
    <property type="entry name" value="ENTH"/>
    <property type="match status" value="1"/>
</dbReference>
<feature type="region of interest" description="Disordered" evidence="6">
    <location>
        <begin position="481"/>
        <end position="511"/>
    </location>
</feature>
<dbReference type="PANTHER" id="PTHR12276">
    <property type="entry name" value="EPSIN/ENT-RELATED"/>
    <property type="match status" value="1"/>
</dbReference>
<evidence type="ECO:0000256" key="1">
    <source>
        <dbReference type="ARBA" id="ARBA00004132"/>
    </source>
</evidence>
<dbReference type="FunFam" id="1.25.40.90:FF:000006">
    <property type="entry name" value="Clathrin interactor 1"/>
    <property type="match status" value="1"/>
</dbReference>
<evidence type="ECO:0000256" key="3">
    <source>
        <dbReference type="ARBA" id="ARBA00010130"/>
    </source>
</evidence>
<dbReference type="SMART" id="SM00273">
    <property type="entry name" value="ENTH"/>
    <property type="match status" value="1"/>
</dbReference>
<keyword evidence="4" id="KW-0333">Golgi apparatus</keyword>
<dbReference type="OrthoDB" id="4033880at2759"/>
<dbReference type="CDD" id="cd03571">
    <property type="entry name" value="ENTH"/>
    <property type="match status" value="1"/>
</dbReference>
<dbReference type="GO" id="GO:0005543">
    <property type="term" value="F:phospholipid binding"/>
    <property type="evidence" value="ECO:0007669"/>
    <property type="project" value="TreeGrafter"/>
</dbReference>
<reference evidence="8" key="1">
    <citation type="submission" date="2021-03" db="EMBL/GenBank/DDBJ databases">
        <authorList>
            <person name="Li Z."/>
            <person name="Yang C."/>
        </authorList>
    </citation>
    <scope>NUCLEOTIDE SEQUENCE</scope>
    <source>
        <strain evidence="8">Dzin_1.0</strain>
        <tissue evidence="8">Leaf</tissue>
    </source>
</reference>
<evidence type="ECO:0000259" key="7">
    <source>
        <dbReference type="PROSITE" id="PS50942"/>
    </source>
</evidence>
<dbReference type="GO" id="GO:0030125">
    <property type="term" value="C:clathrin vesicle coat"/>
    <property type="evidence" value="ECO:0007669"/>
    <property type="project" value="TreeGrafter"/>
</dbReference>
<gene>
    <name evidence="8" type="ORF">J5N97_025801</name>
</gene>
<dbReference type="EMBL" id="JAGGNH010000008">
    <property type="protein sequence ID" value="KAJ0964663.1"/>
    <property type="molecule type" value="Genomic_DNA"/>
</dbReference>
<evidence type="ECO:0000256" key="4">
    <source>
        <dbReference type="ARBA" id="ARBA00023034"/>
    </source>
</evidence>
<sequence>MVGPVYTWRSLISPGLQANPNLSISPSSFVCIVPKKSKKRLLGFIPAAPSMDFMKIWDQAVREIKREVNLKVLKVPEIEQKVLDATSDEPWGPHGTALSEIAQATKKFTECQMIMNVLWNRLTDADPNWRHVYKALSVIEYLVANGSERALDDILEHSFQISSFSGFEYVEPNGKDVGINVRKKVETILALLDDREKIQAARDKASANREKYFGLSSTGITYKSSSASYGSDSYGTYHGEASGGKEAGSFKGRYSDREKDGYTASNYQKKDGQNKSKTSLRKDGEGSKVKKKVSGRVRDQDSLPSNILKPSSKPTPSPKSSSTQPSITEDDFDDFDPRGFSASGSTCSNSNQVDLFAQSMVGDFMDMSTSVPMQMNTVNNVVTPEVDLFGEATLISASPQSGAASASHSQGNVDLFANQSDFNNAVNQNIDFFAAPNSSLSSENESSKLEPANTFDPFAAVPLNNFEESGLFGAFTSQSGPVASEHIQNPPSTKISNNTEQPSSPVSKPMPKKDIFKVKSGIWADSLSRGLIDLNITSPKKESLTDIGIVSGGAAAASPRAMGATGSFTNIAQQQQQQQFGSFKR</sequence>
<evidence type="ECO:0000313" key="9">
    <source>
        <dbReference type="Proteomes" id="UP001085076"/>
    </source>
</evidence>
<dbReference type="AlphaFoldDB" id="A0A9D5C2A6"/>
<feature type="region of interest" description="Disordered" evidence="6">
    <location>
        <begin position="237"/>
        <end position="347"/>
    </location>
</feature>
<dbReference type="Pfam" id="PF01417">
    <property type="entry name" value="ENTH"/>
    <property type="match status" value="1"/>
</dbReference>
<comment type="subcellular location">
    <subcellularLocation>
        <location evidence="1">Cytoplasmic vesicle</location>
        <location evidence="1">Clathrin-coated vesicle</location>
    </subcellularLocation>
    <subcellularLocation>
        <location evidence="2">Golgi apparatus</location>
    </subcellularLocation>
</comment>